<proteinExistence type="predicted"/>
<dbReference type="Proteomes" id="UP000534294">
    <property type="component" value="Unassembled WGS sequence"/>
</dbReference>
<gene>
    <name evidence="1" type="ORF">HNQ64_002060</name>
</gene>
<sequence length="58" mass="6607">MNKDGRFETSEVHFSWHRILESDAGTPACKTKAERGPYGKVHRQSIAGRSARITFTWT</sequence>
<reference evidence="1 2" key="1">
    <citation type="submission" date="2020-08" db="EMBL/GenBank/DDBJ databases">
        <title>Genomic Encyclopedia of Type Strains, Phase IV (KMG-IV): sequencing the most valuable type-strain genomes for metagenomic binning, comparative biology and taxonomic classification.</title>
        <authorList>
            <person name="Goeker M."/>
        </authorList>
    </citation>
    <scope>NUCLEOTIDE SEQUENCE [LARGE SCALE GENOMIC DNA]</scope>
    <source>
        <strain evidence="1 2">DSM 12251</strain>
    </source>
</reference>
<name>A0A7W7YKD7_9BACT</name>
<accession>A0A7W7YKD7</accession>
<dbReference type="AlphaFoldDB" id="A0A7W7YKD7"/>
<evidence type="ECO:0000313" key="1">
    <source>
        <dbReference type="EMBL" id="MBB5037811.1"/>
    </source>
</evidence>
<comment type="caution">
    <text evidence="1">The sequence shown here is derived from an EMBL/GenBank/DDBJ whole genome shotgun (WGS) entry which is preliminary data.</text>
</comment>
<dbReference type="EMBL" id="JACHIF010000003">
    <property type="protein sequence ID" value="MBB5037811.1"/>
    <property type="molecule type" value="Genomic_DNA"/>
</dbReference>
<organism evidence="1 2">
    <name type="scientific">Prosthecobacter dejongeii</name>
    <dbReference type="NCBI Taxonomy" id="48465"/>
    <lineage>
        <taxon>Bacteria</taxon>
        <taxon>Pseudomonadati</taxon>
        <taxon>Verrucomicrobiota</taxon>
        <taxon>Verrucomicrobiia</taxon>
        <taxon>Verrucomicrobiales</taxon>
        <taxon>Verrucomicrobiaceae</taxon>
        <taxon>Prosthecobacter</taxon>
    </lineage>
</organism>
<keyword evidence="2" id="KW-1185">Reference proteome</keyword>
<evidence type="ECO:0000313" key="2">
    <source>
        <dbReference type="Proteomes" id="UP000534294"/>
    </source>
</evidence>
<protein>
    <submittedName>
        <fullName evidence="1">Uncharacterized protein</fullName>
    </submittedName>
</protein>